<evidence type="ECO:0000256" key="6">
    <source>
        <dbReference type="SAM" id="SignalP"/>
    </source>
</evidence>
<keyword evidence="5" id="KW-0472">Membrane</keyword>
<dbReference type="InterPro" id="IPR039261">
    <property type="entry name" value="FNR_nucleotide-bd"/>
</dbReference>
<evidence type="ECO:0000313" key="9">
    <source>
        <dbReference type="EMBL" id="MFD1123190.1"/>
    </source>
</evidence>
<feature type="domain" description="FAD-binding FR-type" evidence="8">
    <location>
        <begin position="222"/>
        <end position="391"/>
    </location>
</feature>
<feature type="transmembrane region" description="Helical" evidence="5">
    <location>
        <begin position="27"/>
        <end position="46"/>
    </location>
</feature>
<dbReference type="Gene3D" id="3.40.50.360">
    <property type="match status" value="1"/>
</dbReference>
<dbReference type="SUPFAM" id="SSF52343">
    <property type="entry name" value="Ferredoxin reductase-like, C-terminal NADP-linked domain"/>
    <property type="match status" value="1"/>
</dbReference>
<keyword evidence="1" id="KW-0285">Flavoprotein</keyword>
<name>A0ABW3PFD1_9PROT</name>
<gene>
    <name evidence="9" type="ORF">ACFQ2T_11785</name>
</gene>
<dbReference type="Pfam" id="PF00175">
    <property type="entry name" value="NAD_binding_1"/>
    <property type="match status" value="1"/>
</dbReference>
<organism evidence="9 10">
    <name type="scientific">Methylophilus flavus</name>
    <dbReference type="NCBI Taxonomy" id="640084"/>
    <lineage>
        <taxon>Bacteria</taxon>
        <taxon>Pseudomonadati</taxon>
        <taxon>Pseudomonadota</taxon>
        <taxon>Betaproteobacteria</taxon>
        <taxon>Nitrosomonadales</taxon>
        <taxon>Methylophilaceae</taxon>
        <taxon>Methylophilus</taxon>
    </lineage>
</organism>
<dbReference type="CDD" id="cd06200">
    <property type="entry name" value="SiR_like1"/>
    <property type="match status" value="1"/>
</dbReference>
<keyword evidence="5" id="KW-1133">Transmembrane helix</keyword>
<dbReference type="PRINTS" id="PR00371">
    <property type="entry name" value="FPNCR"/>
</dbReference>
<reference evidence="10" key="1">
    <citation type="journal article" date="2019" name="Int. J. Syst. Evol. Microbiol.">
        <title>The Global Catalogue of Microorganisms (GCM) 10K type strain sequencing project: providing services to taxonomists for standard genome sequencing and annotation.</title>
        <authorList>
            <consortium name="The Broad Institute Genomics Platform"/>
            <consortium name="The Broad Institute Genome Sequencing Center for Infectious Disease"/>
            <person name="Wu L."/>
            <person name="Ma J."/>
        </authorList>
    </citation>
    <scope>NUCLEOTIDE SEQUENCE [LARGE SCALE GENOMIC DNA]</scope>
    <source>
        <strain evidence="10">CCUG 58411</strain>
    </source>
</reference>
<dbReference type="PANTHER" id="PTHR19384">
    <property type="entry name" value="NITRIC OXIDE SYNTHASE-RELATED"/>
    <property type="match status" value="1"/>
</dbReference>
<evidence type="ECO:0000259" key="8">
    <source>
        <dbReference type="PROSITE" id="PS51384"/>
    </source>
</evidence>
<dbReference type="Proteomes" id="UP001597206">
    <property type="component" value="Unassembled WGS sequence"/>
</dbReference>
<evidence type="ECO:0000256" key="4">
    <source>
        <dbReference type="ARBA" id="ARBA00023797"/>
    </source>
</evidence>
<feature type="signal peptide" evidence="6">
    <location>
        <begin position="1"/>
        <end position="19"/>
    </location>
</feature>
<dbReference type="PROSITE" id="PS51384">
    <property type="entry name" value="FAD_FR"/>
    <property type="match status" value="1"/>
</dbReference>
<dbReference type="PRINTS" id="PR00369">
    <property type="entry name" value="FLAVODOXIN"/>
</dbReference>
<dbReference type="InterPro" id="IPR001709">
    <property type="entry name" value="Flavoprot_Pyr_Nucl_cyt_Rdtase"/>
</dbReference>
<protein>
    <recommendedName>
        <fullName evidence="4">NADPH--hemoprotein reductase</fullName>
        <ecNumber evidence="4">1.6.2.4</ecNumber>
    </recommendedName>
</protein>
<keyword evidence="6" id="KW-0732">Signal</keyword>
<evidence type="ECO:0000256" key="3">
    <source>
        <dbReference type="ARBA" id="ARBA00022982"/>
    </source>
</evidence>
<sequence>MKYLPFALCALFNPVIAFASDFERGYTAKATGVILLYLIFCGWIIWRHRKKTALNRQADQADSSLRNSHSILVAYASQTGNAELIARKTAESLKTTALSLETLPLSAIDATTLQDFSRILFVVSTTGEGDAPDNAADFQQNLMQSNINLSHLQYGILALGDSSYTFFCGFGHALDAWLQSTHALPLFDLVAVDHLDDGALRHWQYQLGLLAHNTEMPDWETPVYQPWTLVARSQLNQGSAGAPVFHLKLASQKKNMQWQAGDIAEIGPRNSQQAVTQFLTRLALDSTLAVSAGATTLADALLEKLLPHDEASWKALSGLDAEAILRTLKNLPHREYSIASIPQDQHLELLIRQTHYADGRPGIGSGWLTQHAAVGGDIALRIRENTAFHLPTHNIPLILIGNGTGIAGLRAHLKARITSGHLQNMLIFGERNAGHDFYFKDELHTWLEQGSLTKLATAFSRDQAEKTYVQDVVRSLAGEIKNWVQNGAAIYVCGSATGMAPAVHNQLLEILGELTVANLTASGRYRRDVY</sequence>
<feature type="domain" description="Flavodoxin-like" evidence="7">
    <location>
        <begin position="71"/>
        <end position="208"/>
    </location>
</feature>
<evidence type="ECO:0000256" key="2">
    <source>
        <dbReference type="ARBA" id="ARBA00022643"/>
    </source>
</evidence>
<comment type="caution">
    <text evidence="9">The sequence shown here is derived from an EMBL/GenBank/DDBJ whole genome shotgun (WGS) entry which is preliminary data.</text>
</comment>
<dbReference type="PANTHER" id="PTHR19384:SF17">
    <property type="entry name" value="NADPH--CYTOCHROME P450 REDUCTASE"/>
    <property type="match status" value="1"/>
</dbReference>
<dbReference type="RefSeq" id="WP_379034644.1">
    <property type="nucleotide sequence ID" value="NZ_JBHTLN010000002.1"/>
</dbReference>
<dbReference type="InterPro" id="IPR001433">
    <property type="entry name" value="OxRdtase_FAD/NAD-bd"/>
</dbReference>
<keyword evidence="3" id="KW-0813">Transport</keyword>
<dbReference type="InterPro" id="IPR029039">
    <property type="entry name" value="Flavoprotein-like_sf"/>
</dbReference>
<keyword evidence="2" id="KW-0288">FMN</keyword>
<dbReference type="PROSITE" id="PS50902">
    <property type="entry name" value="FLAVODOXIN_LIKE"/>
    <property type="match status" value="1"/>
</dbReference>
<dbReference type="EC" id="1.6.2.4" evidence="4"/>
<dbReference type="SUPFAM" id="SSF63380">
    <property type="entry name" value="Riboflavin synthase domain-like"/>
    <property type="match status" value="1"/>
</dbReference>
<keyword evidence="5" id="KW-0812">Transmembrane</keyword>
<dbReference type="Pfam" id="PF00258">
    <property type="entry name" value="Flavodoxin_1"/>
    <property type="match status" value="1"/>
</dbReference>
<dbReference type="EMBL" id="JBHTLN010000002">
    <property type="protein sequence ID" value="MFD1123190.1"/>
    <property type="molecule type" value="Genomic_DNA"/>
</dbReference>
<dbReference type="SUPFAM" id="SSF52218">
    <property type="entry name" value="Flavoproteins"/>
    <property type="match status" value="1"/>
</dbReference>
<proteinExistence type="predicted"/>
<dbReference type="InterPro" id="IPR001094">
    <property type="entry name" value="Flavdoxin-like"/>
</dbReference>
<evidence type="ECO:0000259" key="7">
    <source>
        <dbReference type="PROSITE" id="PS50902"/>
    </source>
</evidence>
<keyword evidence="10" id="KW-1185">Reference proteome</keyword>
<dbReference type="Gene3D" id="3.40.50.80">
    <property type="entry name" value="Nucleotide-binding domain of ferredoxin-NADP reductase (FNR) module"/>
    <property type="match status" value="1"/>
</dbReference>
<evidence type="ECO:0000313" key="10">
    <source>
        <dbReference type="Proteomes" id="UP001597206"/>
    </source>
</evidence>
<accession>A0ABW3PFD1</accession>
<evidence type="ECO:0000256" key="5">
    <source>
        <dbReference type="SAM" id="Phobius"/>
    </source>
</evidence>
<dbReference type="InterPro" id="IPR017927">
    <property type="entry name" value="FAD-bd_FR_type"/>
</dbReference>
<dbReference type="Gene3D" id="2.40.30.10">
    <property type="entry name" value="Translation factors"/>
    <property type="match status" value="1"/>
</dbReference>
<keyword evidence="3" id="KW-0249">Electron transport</keyword>
<feature type="chain" id="PRO_5046754353" description="NADPH--hemoprotein reductase" evidence="6">
    <location>
        <begin position="20"/>
        <end position="530"/>
    </location>
</feature>
<evidence type="ECO:0000256" key="1">
    <source>
        <dbReference type="ARBA" id="ARBA00022630"/>
    </source>
</evidence>
<dbReference type="InterPro" id="IPR008254">
    <property type="entry name" value="Flavodoxin/NO_synth"/>
</dbReference>
<dbReference type="InterPro" id="IPR017938">
    <property type="entry name" value="Riboflavin_synthase-like_b-brl"/>
</dbReference>